<comment type="caution">
    <text evidence="1">The sequence shown here is derived from an EMBL/GenBank/DDBJ whole genome shotgun (WGS) entry which is preliminary data.</text>
</comment>
<accession>A0ABS1WMZ8</accession>
<proteinExistence type="predicted"/>
<reference evidence="1 2" key="1">
    <citation type="submission" date="2020-12" db="EMBL/GenBank/DDBJ databases">
        <title>Olleya sediminilitoris sp. nov., isolated from a tidal flat.</title>
        <authorList>
            <person name="Park S."/>
            <person name="Yoon J.-H."/>
        </authorList>
    </citation>
    <scope>NUCLEOTIDE SEQUENCE [LARGE SCALE GENOMIC DNA]</scope>
    <source>
        <strain evidence="1 2">YSTF-M6</strain>
    </source>
</reference>
<dbReference type="EMBL" id="JAEMEF010000011">
    <property type="protein sequence ID" value="MBL7560501.1"/>
    <property type="molecule type" value="Genomic_DNA"/>
</dbReference>
<dbReference type="Proteomes" id="UP000605013">
    <property type="component" value="Unassembled WGS sequence"/>
</dbReference>
<keyword evidence="2" id="KW-1185">Reference proteome</keyword>
<name>A0ABS1WMZ8_9FLAO</name>
<dbReference type="Pfam" id="PF14081">
    <property type="entry name" value="DUF4262"/>
    <property type="match status" value="1"/>
</dbReference>
<dbReference type="InterPro" id="IPR025358">
    <property type="entry name" value="DUF4262"/>
</dbReference>
<evidence type="ECO:0000313" key="1">
    <source>
        <dbReference type="EMBL" id="MBL7560501.1"/>
    </source>
</evidence>
<sequence>MSEKQKEKYFKLVKENIAEYGFHNTYVMEEIGFTPFGYSTGIYKSFGIPELFISGLPNGLTNTLINNYAERFKFKEVPLNEKIDNLIDRFPVYFIEVENDKLTEYTLSSFKFYENSEFKYLQLIFPDLNGIFPNEAEYDYDQKILGE</sequence>
<evidence type="ECO:0000313" key="2">
    <source>
        <dbReference type="Proteomes" id="UP000605013"/>
    </source>
</evidence>
<protein>
    <submittedName>
        <fullName evidence="1">DUF4262 domain-containing protein</fullName>
    </submittedName>
</protein>
<gene>
    <name evidence="1" type="ORF">JAO71_11895</name>
</gene>
<dbReference type="RefSeq" id="WP_203000999.1">
    <property type="nucleotide sequence ID" value="NZ_JAEMEF010000011.1"/>
</dbReference>
<organism evidence="1 2">
    <name type="scientific">Olleya sediminilitoris</name>
    <dbReference type="NCBI Taxonomy" id="2795739"/>
    <lineage>
        <taxon>Bacteria</taxon>
        <taxon>Pseudomonadati</taxon>
        <taxon>Bacteroidota</taxon>
        <taxon>Flavobacteriia</taxon>
        <taxon>Flavobacteriales</taxon>
        <taxon>Flavobacteriaceae</taxon>
    </lineage>
</organism>